<dbReference type="Pfam" id="PF06463">
    <property type="entry name" value="Mob_synth_C"/>
    <property type="match status" value="1"/>
</dbReference>
<comment type="similarity">
    <text evidence="4">In the N-terminal section; belongs to the radical SAM superfamily. MoaA family.</text>
</comment>
<evidence type="ECO:0000256" key="8">
    <source>
        <dbReference type="ARBA" id="ARBA00022723"/>
    </source>
</evidence>
<dbReference type="Pfam" id="PF01967">
    <property type="entry name" value="MoaC"/>
    <property type="match status" value="1"/>
</dbReference>
<name>A0AAD9ZFU9_9LECA</name>
<dbReference type="InterPro" id="IPR036522">
    <property type="entry name" value="MoaC_sf"/>
</dbReference>
<evidence type="ECO:0000256" key="10">
    <source>
        <dbReference type="ARBA" id="ARBA00023004"/>
    </source>
</evidence>
<dbReference type="CDD" id="cd21117">
    <property type="entry name" value="Twitch_MoaA"/>
    <property type="match status" value="1"/>
</dbReference>
<dbReference type="Pfam" id="PF04055">
    <property type="entry name" value="Radical_SAM"/>
    <property type="match status" value="1"/>
</dbReference>
<evidence type="ECO:0000256" key="13">
    <source>
        <dbReference type="ARBA" id="ARBA00023134"/>
    </source>
</evidence>
<feature type="region of interest" description="Disordered" evidence="17">
    <location>
        <begin position="512"/>
        <end position="546"/>
    </location>
</feature>
<dbReference type="EC" id="4.1.99.22" evidence="5"/>
<dbReference type="GO" id="GO:0051539">
    <property type="term" value="F:4 iron, 4 sulfur cluster binding"/>
    <property type="evidence" value="ECO:0007669"/>
    <property type="project" value="UniProtKB-KW"/>
</dbReference>
<evidence type="ECO:0000256" key="2">
    <source>
        <dbReference type="ARBA" id="ARBA00005046"/>
    </source>
</evidence>
<keyword evidence="8" id="KW-0479">Metal-binding</keyword>
<evidence type="ECO:0000256" key="14">
    <source>
        <dbReference type="ARBA" id="ARBA00023150"/>
    </source>
</evidence>
<feature type="region of interest" description="Disordered" evidence="17">
    <location>
        <begin position="43"/>
        <end position="73"/>
    </location>
</feature>
<evidence type="ECO:0000256" key="6">
    <source>
        <dbReference type="ARBA" id="ARBA00022485"/>
    </source>
</evidence>
<dbReference type="SUPFAM" id="SSF55040">
    <property type="entry name" value="Molybdenum cofactor biosynthesis protein C, MoaC"/>
    <property type="match status" value="2"/>
</dbReference>
<dbReference type="InterPro" id="IPR013785">
    <property type="entry name" value="Aldolase_TIM"/>
</dbReference>
<dbReference type="GO" id="GO:0061799">
    <property type="term" value="F:cyclic pyranopterin monophosphate synthase activity"/>
    <property type="evidence" value="ECO:0007669"/>
    <property type="project" value="TreeGrafter"/>
</dbReference>
<dbReference type="SFLD" id="SFLDG01383">
    <property type="entry name" value="cyclic_pyranopterin_phosphate"/>
    <property type="match status" value="1"/>
</dbReference>
<keyword evidence="6" id="KW-0004">4Fe-4S</keyword>
<dbReference type="PROSITE" id="PS51918">
    <property type="entry name" value="RADICAL_SAM"/>
    <property type="match status" value="1"/>
</dbReference>
<keyword evidence="10" id="KW-0408">Iron</keyword>
<keyword evidence="11" id="KW-0411">Iron-sulfur</keyword>
<dbReference type="EMBL" id="JASNWA010000003">
    <property type="protein sequence ID" value="KAK3178366.1"/>
    <property type="molecule type" value="Genomic_DNA"/>
</dbReference>
<evidence type="ECO:0000256" key="12">
    <source>
        <dbReference type="ARBA" id="ARBA00023128"/>
    </source>
</evidence>
<evidence type="ECO:0000256" key="9">
    <source>
        <dbReference type="ARBA" id="ARBA00022741"/>
    </source>
</evidence>
<dbReference type="InterPro" id="IPR058240">
    <property type="entry name" value="rSAM_sf"/>
</dbReference>
<dbReference type="InterPro" id="IPR002820">
    <property type="entry name" value="Mopterin_CF_biosynth-C_dom"/>
</dbReference>
<comment type="caution">
    <text evidence="19">The sequence shown here is derived from an EMBL/GenBank/DDBJ whole genome shotgun (WGS) entry which is preliminary data.</text>
</comment>
<dbReference type="SFLD" id="SFLDS00029">
    <property type="entry name" value="Radical_SAM"/>
    <property type="match status" value="1"/>
</dbReference>
<dbReference type="InterPro" id="IPR010505">
    <property type="entry name" value="MoaA_twitch"/>
</dbReference>
<dbReference type="Gene3D" id="3.30.70.640">
    <property type="entry name" value="Molybdopterin cofactor biosynthesis C (MoaC) domain"/>
    <property type="match status" value="1"/>
</dbReference>
<reference evidence="19" key="1">
    <citation type="submission" date="2022-11" db="EMBL/GenBank/DDBJ databases">
        <title>Chromosomal genome sequence assembly and mating type (MAT) locus characterization of the leprose asexual lichenized fungus Lepraria neglecta (Nyl.) Erichsen.</title>
        <authorList>
            <person name="Allen J.L."/>
            <person name="Pfeffer B."/>
        </authorList>
    </citation>
    <scope>NUCLEOTIDE SEQUENCE</scope>
    <source>
        <strain evidence="19">Allen 5258</strain>
    </source>
</reference>
<dbReference type="InterPro" id="IPR013483">
    <property type="entry name" value="MoaA"/>
</dbReference>
<dbReference type="HAMAP" id="MF_01225_B">
    <property type="entry name" value="MoaA_B"/>
    <property type="match status" value="1"/>
</dbReference>
<dbReference type="InterPro" id="IPR006638">
    <property type="entry name" value="Elp3/MiaA/NifB-like_rSAM"/>
</dbReference>
<evidence type="ECO:0000256" key="17">
    <source>
        <dbReference type="SAM" id="MobiDB-lite"/>
    </source>
</evidence>
<dbReference type="InterPro" id="IPR040064">
    <property type="entry name" value="MoaA-like"/>
</dbReference>
<dbReference type="Proteomes" id="UP001276659">
    <property type="component" value="Unassembled WGS sequence"/>
</dbReference>
<feature type="domain" description="Radical SAM core" evidence="18">
    <location>
        <begin position="89"/>
        <end position="310"/>
    </location>
</feature>
<keyword evidence="13" id="KW-0342">GTP-binding</keyword>
<keyword evidence="7" id="KW-0949">S-adenosyl-L-methionine</keyword>
<evidence type="ECO:0000256" key="15">
    <source>
        <dbReference type="ARBA" id="ARBA00023239"/>
    </source>
</evidence>
<protein>
    <recommendedName>
        <fullName evidence="5">GTP 3',8-cyclase</fullName>
        <ecNumber evidence="5">4.1.99.22</ecNumber>
    </recommendedName>
</protein>
<keyword evidence="12" id="KW-0496">Mitochondrion</keyword>
<proteinExistence type="inferred from homology"/>
<comment type="similarity">
    <text evidence="3">In the C-terminal section; belongs to the MoaC family.</text>
</comment>
<feature type="compositionally biased region" description="Pro residues" evidence="17">
    <location>
        <begin position="48"/>
        <end position="68"/>
    </location>
</feature>
<dbReference type="PROSITE" id="PS01305">
    <property type="entry name" value="MOAA_NIFB_PQQE"/>
    <property type="match status" value="1"/>
</dbReference>
<dbReference type="CDD" id="cd01335">
    <property type="entry name" value="Radical_SAM"/>
    <property type="match status" value="1"/>
</dbReference>
<dbReference type="InterPro" id="IPR007197">
    <property type="entry name" value="rSAM"/>
</dbReference>
<sequence length="744" mass="82275">MEPALLRSVYRLTPTKTFRVIPRVLYPQCRSIASAAVAIKESTTLHDLPPPPRPAPTPSRSPPQPHNLPPSRRETLREAKPFSSFLTDTFNRQHDYLRISITERCNLRCTYCMPEEGVPLSPPSHLLTTPEIAYLSEIFVSQGVTKIRLTGGEPTIRKDIVPLMQQIGSLRPKGLRELCLTTNGIALHRKLDAMAEAGLTGVNLSLDTLDPFQFQIMTRRKGFEAVIRSIDRILEMNRLGASIKLKINCVVMRGVNEREILPFVEMGREKDVEVRFIEYMPFDGNKWSKNKMLSYKEMLNLIREKYPGLEKVRDSRNDTSKTYRVPGFRGRVGFITSMTHNFCGTCNRLRITSDGNLKVCLFGNAEVSLRDLLRKGNGGLPIEDKEAMEALKQVEMDRRQILPGNEPAHPLEYRERERELLEVIRMAVKRKKEKHAGMGELENMKNRPMILIAVISDDLLPSSSIPNTWPTSYAKQRTANNPHSPILGFNPPTVPFHLLPSTHHSAIFIRSISTTPPKTPPTQPESPPQATSANTSTSTTLPHLTSSSEVHQISVSAKRITYRVALAIGHVRFSNAEPLHLIREHGLKKGDVLAVARVAGIQAVKKTAEVIPLAHGGVGVEGCVVRVESVPGKAEGVGDGKESSAFDKDAVVEEAMSEEDRMSKTQLLSKPIGEHGGIRISVQVETTAKTGIEMEALTGVAGAALTVVDMCKGVDKRCVIDGVEVVGKKGGRSGGWGVWGNSKR</sequence>
<dbReference type="PANTHER" id="PTHR22960">
    <property type="entry name" value="MOLYBDOPTERIN COFACTOR SYNTHESIS PROTEIN A"/>
    <property type="match status" value="1"/>
</dbReference>
<comment type="pathway">
    <text evidence="2">Cofactor biosynthesis; molybdopterin biosynthesis.</text>
</comment>
<feature type="compositionally biased region" description="Pro residues" evidence="17">
    <location>
        <begin position="517"/>
        <end position="527"/>
    </location>
</feature>
<keyword evidence="14" id="KW-0501">Molybdenum cofactor biosynthesis</keyword>
<gene>
    <name evidence="19" type="ORF">OEA41_000501</name>
</gene>
<dbReference type="SFLD" id="SFLDG01067">
    <property type="entry name" value="SPASM/twitch_domain_containing"/>
    <property type="match status" value="1"/>
</dbReference>
<dbReference type="AlphaFoldDB" id="A0AAD9ZFU9"/>
<dbReference type="InterPro" id="IPR000385">
    <property type="entry name" value="MoaA_NifB_PqqE_Fe-S-bd_CS"/>
</dbReference>
<evidence type="ECO:0000256" key="7">
    <source>
        <dbReference type="ARBA" id="ARBA00022691"/>
    </source>
</evidence>
<accession>A0AAD9ZFU9</accession>
<dbReference type="SMART" id="SM00729">
    <property type="entry name" value="Elp3"/>
    <property type="match status" value="1"/>
</dbReference>
<comment type="catalytic activity">
    <reaction evidence="16">
        <text>GTP + AH2 + S-adenosyl-L-methionine = (8S)-3',8-cyclo-7,8-dihydroguanosine 5'-triphosphate + 5'-deoxyadenosine + L-methionine + A + H(+)</text>
        <dbReference type="Rhea" id="RHEA:49576"/>
        <dbReference type="ChEBI" id="CHEBI:13193"/>
        <dbReference type="ChEBI" id="CHEBI:15378"/>
        <dbReference type="ChEBI" id="CHEBI:17319"/>
        <dbReference type="ChEBI" id="CHEBI:17499"/>
        <dbReference type="ChEBI" id="CHEBI:37565"/>
        <dbReference type="ChEBI" id="CHEBI:57844"/>
        <dbReference type="ChEBI" id="CHEBI:59789"/>
        <dbReference type="ChEBI" id="CHEBI:131766"/>
        <dbReference type="EC" id="4.1.99.22"/>
    </reaction>
</comment>
<comment type="cofactor">
    <cofactor evidence="1">
        <name>[4Fe-4S] cluster</name>
        <dbReference type="ChEBI" id="CHEBI:49883"/>
    </cofactor>
</comment>
<dbReference type="Gene3D" id="3.20.20.70">
    <property type="entry name" value="Aldolase class I"/>
    <property type="match status" value="1"/>
</dbReference>
<evidence type="ECO:0000259" key="18">
    <source>
        <dbReference type="PROSITE" id="PS51918"/>
    </source>
</evidence>
<organism evidence="19 20">
    <name type="scientific">Lepraria neglecta</name>
    <dbReference type="NCBI Taxonomy" id="209136"/>
    <lineage>
        <taxon>Eukaryota</taxon>
        <taxon>Fungi</taxon>
        <taxon>Dikarya</taxon>
        <taxon>Ascomycota</taxon>
        <taxon>Pezizomycotina</taxon>
        <taxon>Lecanoromycetes</taxon>
        <taxon>OSLEUM clade</taxon>
        <taxon>Lecanoromycetidae</taxon>
        <taxon>Lecanorales</taxon>
        <taxon>Lecanorineae</taxon>
        <taxon>Stereocaulaceae</taxon>
        <taxon>Lepraria</taxon>
    </lineage>
</organism>
<dbReference type="SFLD" id="SFLDG01386">
    <property type="entry name" value="main_SPASM_domain-containing"/>
    <property type="match status" value="1"/>
</dbReference>
<evidence type="ECO:0000256" key="4">
    <source>
        <dbReference type="ARBA" id="ARBA00009862"/>
    </source>
</evidence>
<feature type="compositionally biased region" description="Low complexity" evidence="17">
    <location>
        <begin position="528"/>
        <end position="546"/>
    </location>
</feature>
<dbReference type="GO" id="GO:0061798">
    <property type="term" value="F:GTP 3',8'-cyclase activity"/>
    <property type="evidence" value="ECO:0007669"/>
    <property type="project" value="UniProtKB-EC"/>
</dbReference>
<dbReference type="NCBIfam" id="TIGR02666">
    <property type="entry name" value="moaA"/>
    <property type="match status" value="1"/>
</dbReference>
<dbReference type="PANTHER" id="PTHR22960:SF0">
    <property type="entry name" value="MOLYBDENUM COFACTOR BIOSYNTHESIS PROTEIN 1"/>
    <property type="match status" value="1"/>
</dbReference>
<dbReference type="GO" id="GO:0005525">
    <property type="term" value="F:GTP binding"/>
    <property type="evidence" value="ECO:0007669"/>
    <property type="project" value="UniProtKB-KW"/>
</dbReference>
<dbReference type="GO" id="GO:0046872">
    <property type="term" value="F:metal ion binding"/>
    <property type="evidence" value="ECO:0007669"/>
    <property type="project" value="UniProtKB-KW"/>
</dbReference>
<evidence type="ECO:0000256" key="5">
    <source>
        <dbReference type="ARBA" id="ARBA00012167"/>
    </source>
</evidence>
<evidence type="ECO:0000256" key="11">
    <source>
        <dbReference type="ARBA" id="ARBA00023014"/>
    </source>
</evidence>
<keyword evidence="15" id="KW-0456">Lyase</keyword>
<evidence type="ECO:0000313" key="20">
    <source>
        <dbReference type="Proteomes" id="UP001276659"/>
    </source>
</evidence>
<evidence type="ECO:0000256" key="1">
    <source>
        <dbReference type="ARBA" id="ARBA00001966"/>
    </source>
</evidence>
<evidence type="ECO:0000313" key="19">
    <source>
        <dbReference type="EMBL" id="KAK3178366.1"/>
    </source>
</evidence>
<evidence type="ECO:0000256" key="16">
    <source>
        <dbReference type="ARBA" id="ARBA00048697"/>
    </source>
</evidence>
<keyword evidence="20" id="KW-1185">Reference proteome</keyword>
<dbReference type="GO" id="GO:0006777">
    <property type="term" value="P:Mo-molybdopterin cofactor biosynthetic process"/>
    <property type="evidence" value="ECO:0007669"/>
    <property type="project" value="UniProtKB-KW"/>
</dbReference>
<dbReference type="InterPro" id="IPR050105">
    <property type="entry name" value="MoCo_biosynth_MoaA/MoaC"/>
</dbReference>
<keyword evidence="9" id="KW-0547">Nucleotide-binding</keyword>
<evidence type="ECO:0000256" key="3">
    <source>
        <dbReference type="ARBA" id="ARBA00008484"/>
    </source>
</evidence>
<dbReference type="SUPFAM" id="SSF102114">
    <property type="entry name" value="Radical SAM enzymes"/>
    <property type="match status" value="1"/>
</dbReference>